<dbReference type="RefSeq" id="XP_074218483.1">
    <property type="nucleotide sequence ID" value="XM_074362382.1"/>
</dbReference>
<keyword evidence="1" id="KW-1185">Reference proteome</keyword>
<sequence length="914" mass="102177">MGDSREICPHLDSIGEVTKEDLLLKSKGTCQSCGVAGPNLWACLQVACPYVGCGESYADHSTIHAQVKKHNLTVNLTTFRVWCYACEKEVFLEQRLAAHPPGPPPKFSEQDSPPPSHPLKAVPIAVADEGESESEDDDLKPRGLTGMKNLGNSCYMNAALQALSNCPPLTQFFLECGGLVRTDKKPALCKSYQKLVSEVWHRKRPSYVVPTSLSHGIKLVNPMFRGYAQQDTQEFLRCLMDQLHEELKEPVVAAMALTEARDSDSSDTDEKREGDRSPSEDEFLSCDSSSDRGDGEAQGRGGGGSQAEAELLMSEEAGRAISEKERMKDRKFSWGQQRTNSEQVDEDADVDTAMAALDQLTPETQPPSPRSASPCRTPEPDNEAHMRSASRPCSPVHHHEGHAKLPSSPPRASPVRMGPSYVLKKAQVPSASSRRRKEQRYRSVISDIFDGSILSLVQCLTCDRVSTTVETFQDLSLPIPGKEDLAKLHSAIYQNVPAKPGTCGDTYAAQGWLAFIVEYIRRFVVSCTPSWFWGPVVTLEDCLAAFFAADELKGDNMYSCERCKKLRNGVKYCKVLRLPEILCIHLKRFRHEVMYSFKISSHVSFPLEGLDLRPFLAKECTSQITTYDLLSVICHHGTAGSGHYIAYCQNVINGQWYEFDDQYVTEVHETVVQNAEAYVLFYRKSSEEAMRERQQVVSLAAMREPSLLRFYVSREWLNKFNTFAEPGPITNHTFLCAHGGIPPNKYHYIDDLVVILPQNVWEHLYNRFGGGPAVNHLYVCSICQVEIEALAKRRRIEIDTFIKLNKAFQAEESPSVIYCISMQWFREWEAFVKGKDNEPPGPIDNSRIAQVKGSGHIQLKPGADYGQISEETWVYLNSLYGGGPEIAIRQSVAQPQDSESLHGEQKIEAETRAV</sequence>
<proteinExistence type="predicted"/>
<dbReference type="Proteomes" id="UP001732780">
    <property type="component" value="Chromosome 4"/>
</dbReference>
<gene>
    <name evidence="2" type="primary">USP20</name>
</gene>
<reference evidence="2" key="1">
    <citation type="submission" date="2025-08" db="UniProtKB">
        <authorList>
            <consortium name="RefSeq"/>
        </authorList>
    </citation>
    <scope>IDENTIFICATION</scope>
    <source>
        <tissue evidence="2">Blood</tissue>
    </source>
</reference>
<evidence type="ECO:0000313" key="1">
    <source>
        <dbReference type="Proteomes" id="UP001732780"/>
    </source>
</evidence>
<protein>
    <submittedName>
        <fullName evidence="2">Ubiquitin carboxyl-terminal hydrolase 20</fullName>
    </submittedName>
</protein>
<evidence type="ECO:0000313" key="2">
    <source>
        <dbReference type="RefSeq" id="XP_074218483.1"/>
    </source>
</evidence>
<name>A0AC58Q874_CAMBA</name>
<keyword evidence="2" id="KW-0378">Hydrolase</keyword>
<accession>A0AC58Q874</accession>
<organism evidence="1 2">
    <name type="scientific">Camelus bactrianus</name>
    <name type="common">Bactrian camel</name>
    <dbReference type="NCBI Taxonomy" id="9837"/>
    <lineage>
        <taxon>Eukaryota</taxon>
        <taxon>Metazoa</taxon>
        <taxon>Chordata</taxon>
        <taxon>Craniata</taxon>
        <taxon>Vertebrata</taxon>
        <taxon>Euteleostomi</taxon>
        <taxon>Mammalia</taxon>
        <taxon>Eutheria</taxon>
        <taxon>Laurasiatheria</taxon>
        <taxon>Artiodactyla</taxon>
        <taxon>Tylopoda</taxon>
        <taxon>Camelidae</taxon>
        <taxon>Camelus</taxon>
    </lineage>
</organism>